<gene>
    <name evidence="3" type="ORF">K493DRAFT_377428</name>
</gene>
<dbReference type="Proteomes" id="UP000193498">
    <property type="component" value="Unassembled WGS sequence"/>
</dbReference>
<feature type="compositionally biased region" description="Low complexity" evidence="1">
    <location>
        <begin position="122"/>
        <end position="131"/>
    </location>
</feature>
<feature type="chain" id="PRO_5012349994" evidence="2">
    <location>
        <begin position="27"/>
        <end position="178"/>
    </location>
</feature>
<dbReference type="EMBL" id="MCFE01000290">
    <property type="protein sequence ID" value="ORX92147.1"/>
    <property type="molecule type" value="Genomic_DNA"/>
</dbReference>
<keyword evidence="2" id="KW-0732">Signal</keyword>
<accession>A0A1Y1Y2A6</accession>
<dbReference type="InParanoid" id="A0A1Y1Y2A6"/>
<sequence>MISRNTSVMLAIKIVAVLCYTLFALGQTPQSALPDTAECNSCIANLASGCSTLLGQSSVEANTKCACTSAFVNNFANCGVCSQQFGGYTDIQIPTDADKAEYIQSCANDGFPIEGVVSSSSTVVTSNTPTSLPQQSQPTNVPTTSPQPKSEGGYSTSVGLIQTCMGMLALGAIAMEHP</sequence>
<feature type="compositionally biased region" description="Polar residues" evidence="1">
    <location>
        <begin position="132"/>
        <end position="154"/>
    </location>
</feature>
<evidence type="ECO:0000256" key="2">
    <source>
        <dbReference type="SAM" id="SignalP"/>
    </source>
</evidence>
<dbReference type="AlphaFoldDB" id="A0A1Y1Y2A6"/>
<feature type="signal peptide" evidence="2">
    <location>
        <begin position="1"/>
        <end position="26"/>
    </location>
</feature>
<name>A0A1Y1Y2A6_9FUNG</name>
<organism evidence="3 4">
    <name type="scientific">Basidiobolus meristosporus CBS 931.73</name>
    <dbReference type="NCBI Taxonomy" id="1314790"/>
    <lineage>
        <taxon>Eukaryota</taxon>
        <taxon>Fungi</taxon>
        <taxon>Fungi incertae sedis</taxon>
        <taxon>Zoopagomycota</taxon>
        <taxon>Entomophthoromycotina</taxon>
        <taxon>Basidiobolomycetes</taxon>
        <taxon>Basidiobolales</taxon>
        <taxon>Basidiobolaceae</taxon>
        <taxon>Basidiobolus</taxon>
    </lineage>
</organism>
<evidence type="ECO:0000256" key="1">
    <source>
        <dbReference type="SAM" id="MobiDB-lite"/>
    </source>
</evidence>
<protein>
    <submittedName>
        <fullName evidence="3">Uncharacterized protein</fullName>
    </submittedName>
</protein>
<proteinExistence type="predicted"/>
<reference evidence="3 4" key="1">
    <citation type="submission" date="2016-07" db="EMBL/GenBank/DDBJ databases">
        <title>Pervasive Adenine N6-methylation of Active Genes in Fungi.</title>
        <authorList>
            <consortium name="DOE Joint Genome Institute"/>
            <person name="Mondo S.J."/>
            <person name="Dannebaum R.O."/>
            <person name="Kuo R.C."/>
            <person name="Labutti K."/>
            <person name="Haridas S."/>
            <person name="Kuo A."/>
            <person name="Salamov A."/>
            <person name="Ahrendt S.R."/>
            <person name="Lipzen A."/>
            <person name="Sullivan W."/>
            <person name="Andreopoulos W.B."/>
            <person name="Clum A."/>
            <person name="Lindquist E."/>
            <person name="Daum C."/>
            <person name="Ramamoorthy G.K."/>
            <person name="Gryganskyi A."/>
            <person name="Culley D."/>
            <person name="Magnuson J.K."/>
            <person name="James T.Y."/>
            <person name="O'Malley M.A."/>
            <person name="Stajich J.E."/>
            <person name="Spatafora J.W."/>
            <person name="Visel A."/>
            <person name="Grigoriev I.V."/>
        </authorList>
    </citation>
    <scope>NUCLEOTIDE SEQUENCE [LARGE SCALE GENOMIC DNA]</scope>
    <source>
        <strain evidence="3 4">CBS 931.73</strain>
    </source>
</reference>
<comment type="caution">
    <text evidence="3">The sequence shown here is derived from an EMBL/GenBank/DDBJ whole genome shotgun (WGS) entry which is preliminary data.</text>
</comment>
<evidence type="ECO:0000313" key="4">
    <source>
        <dbReference type="Proteomes" id="UP000193498"/>
    </source>
</evidence>
<evidence type="ECO:0000313" key="3">
    <source>
        <dbReference type="EMBL" id="ORX92147.1"/>
    </source>
</evidence>
<feature type="region of interest" description="Disordered" evidence="1">
    <location>
        <begin position="122"/>
        <end position="154"/>
    </location>
</feature>
<keyword evidence="4" id="KW-1185">Reference proteome</keyword>